<sequence>MLPIQLLPPRLANQIAAGEVVERPASVVKELLENSLDAGATRIELDIERGGHKRIRLRDNGCGIEKNELELALSRHATSKIATLNDLERILSLGFRGEALASISSVSRLTLTSKPGAQREAWQASCEGRDMTVTVTPAAHPDGSTIDVADLFYNTPARRKFLRAEKTEFQHIEEVIKRVALSHPQVSFSLKHNGKSVRRYTAVAADKHHQRIAQVVGQKFIDNATHVALDYQGMAIEAWLGNENVTRSSNDCQYSFVNNRAMRDKLIMHAIRQAYESAYGYHEQPSFVVYLTVDPAQVDVNVHPAKHEVRFQQSRLVHDFIVKTVSDALAPPTANNAEGAVQDAGLNHDYIRPLAATGAPPQSHPLDEPSQSTQAGDWAEGWAQAERPTFGSAGASARGRTGGSRAGGAGPRGNSVSEAYRTSYSQLMTPNSDSVDNPAEQLNALILTPRQRIVASASQVWLIDAEALLGQWWLSVLENSQTSQPLLMPVAIENTAIAEETVTLLNDLGFVINQVAGKLRLQQVPAGSRHLPWVSLFPALVSVKADNQATLATALAELELSWPAQVHSLIWQWFDAQALAKRWDWVREFGRVRTLEQLLQKWDEPDV</sequence>
<proteinExistence type="inferred from homology"/>
<dbReference type="Gene3D" id="3.30.1370.100">
    <property type="entry name" value="MutL, C-terminal domain, regulatory subdomain"/>
    <property type="match status" value="1"/>
</dbReference>
<keyword evidence="8" id="KW-0540">Nuclease</keyword>
<name>A0A346NR60_9ALTE</name>
<dbReference type="PANTHER" id="PTHR10073">
    <property type="entry name" value="DNA MISMATCH REPAIR PROTEIN MLH, PMS, MUTL"/>
    <property type="match status" value="1"/>
</dbReference>
<keyword evidence="3 5" id="KW-0227">DNA damage</keyword>
<dbReference type="GO" id="GO:0032300">
    <property type="term" value="C:mismatch repair complex"/>
    <property type="evidence" value="ECO:0007669"/>
    <property type="project" value="InterPro"/>
</dbReference>
<dbReference type="KEGG" id="salm:D0Y50_17655"/>
<evidence type="ECO:0000259" key="7">
    <source>
        <dbReference type="SMART" id="SM01340"/>
    </source>
</evidence>
<dbReference type="CDD" id="cd03482">
    <property type="entry name" value="MutL_Trans_MutL"/>
    <property type="match status" value="1"/>
</dbReference>
<dbReference type="Gene3D" id="3.30.565.10">
    <property type="entry name" value="Histidine kinase-like ATPase, C-terminal domain"/>
    <property type="match status" value="1"/>
</dbReference>
<dbReference type="GO" id="GO:0140664">
    <property type="term" value="F:ATP-dependent DNA damage sensor activity"/>
    <property type="evidence" value="ECO:0007669"/>
    <property type="project" value="InterPro"/>
</dbReference>
<keyword evidence="8" id="KW-0378">Hydrolase</keyword>
<dbReference type="InterPro" id="IPR014762">
    <property type="entry name" value="DNA_mismatch_repair_CS"/>
</dbReference>
<dbReference type="Pfam" id="PF13589">
    <property type="entry name" value="HATPase_c_3"/>
    <property type="match status" value="1"/>
</dbReference>
<dbReference type="GO" id="GO:0005524">
    <property type="term" value="F:ATP binding"/>
    <property type="evidence" value="ECO:0007669"/>
    <property type="project" value="InterPro"/>
</dbReference>
<dbReference type="InterPro" id="IPR002099">
    <property type="entry name" value="MutL/Mlh/PMS"/>
</dbReference>
<dbReference type="HAMAP" id="MF_00149">
    <property type="entry name" value="DNA_mis_repair"/>
    <property type="match status" value="1"/>
</dbReference>
<dbReference type="InterPro" id="IPR037198">
    <property type="entry name" value="MutL_C_sf"/>
</dbReference>
<feature type="domain" description="DNA mismatch repair protein S5" evidence="7">
    <location>
        <begin position="212"/>
        <end position="330"/>
    </location>
</feature>
<evidence type="ECO:0000256" key="3">
    <source>
        <dbReference type="ARBA" id="ARBA00022763"/>
    </source>
</evidence>
<dbReference type="InterPro" id="IPR038973">
    <property type="entry name" value="MutL/Mlh/Pms-like"/>
</dbReference>
<evidence type="ECO:0000256" key="4">
    <source>
        <dbReference type="ARBA" id="ARBA00023204"/>
    </source>
</evidence>
<dbReference type="InterPro" id="IPR020568">
    <property type="entry name" value="Ribosomal_Su5_D2-typ_SF"/>
</dbReference>
<evidence type="ECO:0000313" key="9">
    <source>
        <dbReference type="Proteomes" id="UP000262073"/>
    </source>
</evidence>
<gene>
    <name evidence="5 8" type="primary">mutL</name>
    <name evidence="8" type="ORF">D0Y50_17655</name>
</gene>
<dbReference type="GO" id="GO:0030983">
    <property type="term" value="F:mismatched DNA binding"/>
    <property type="evidence" value="ECO:0007669"/>
    <property type="project" value="InterPro"/>
</dbReference>
<evidence type="ECO:0000256" key="1">
    <source>
        <dbReference type="ARBA" id="ARBA00006082"/>
    </source>
</evidence>
<dbReference type="EMBL" id="CP031769">
    <property type="protein sequence ID" value="AXR08017.1"/>
    <property type="molecule type" value="Genomic_DNA"/>
</dbReference>
<comment type="function">
    <text evidence="5">This protein is involved in the repair of mismatches in DNA. It is required for dam-dependent methyl-directed DNA mismatch repair. May act as a 'molecular matchmaker', a protein that promotes the formation of a stable complex between two or more DNA-binding proteins in an ATP-dependent manner without itself being part of a final effector complex.</text>
</comment>
<accession>A0A346NR60</accession>
<comment type="similarity">
    <text evidence="1 5">Belongs to the DNA mismatch repair MutL/HexB family.</text>
</comment>
<reference evidence="8 9" key="1">
    <citation type="submission" date="2018-08" db="EMBL/GenBank/DDBJ databases">
        <title>Salinimonas sediminis sp. nov., a piezophilic bacterium isolated from a deep-sea sediment sample from the New Britain Trench.</title>
        <authorList>
            <person name="Cao J."/>
        </authorList>
    </citation>
    <scope>NUCLEOTIDE SEQUENCE [LARGE SCALE GENOMIC DNA]</scope>
    <source>
        <strain evidence="8 9">N102</strain>
    </source>
</reference>
<keyword evidence="4 5" id="KW-0234">DNA repair</keyword>
<dbReference type="InterPro" id="IPR036890">
    <property type="entry name" value="HATPase_C_sf"/>
</dbReference>
<dbReference type="NCBIfam" id="TIGR00585">
    <property type="entry name" value="mutl"/>
    <property type="match status" value="1"/>
</dbReference>
<keyword evidence="8" id="KW-0255">Endonuclease</keyword>
<protein>
    <recommendedName>
        <fullName evidence="2 5">DNA mismatch repair protein MutL</fullName>
    </recommendedName>
</protein>
<evidence type="ECO:0000256" key="2">
    <source>
        <dbReference type="ARBA" id="ARBA00021975"/>
    </source>
</evidence>
<evidence type="ECO:0000256" key="6">
    <source>
        <dbReference type="SAM" id="MobiDB-lite"/>
    </source>
</evidence>
<dbReference type="FunFam" id="3.30.565.10:FF:000003">
    <property type="entry name" value="DNA mismatch repair endonuclease MutL"/>
    <property type="match status" value="1"/>
</dbReference>
<dbReference type="CDD" id="cd16926">
    <property type="entry name" value="HATPase_MutL-MLH-PMS-like"/>
    <property type="match status" value="1"/>
</dbReference>
<evidence type="ECO:0000313" key="8">
    <source>
        <dbReference type="EMBL" id="AXR08017.1"/>
    </source>
</evidence>
<dbReference type="Gene3D" id="3.30.230.10">
    <property type="match status" value="1"/>
</dbReference>
<dbReference type="AlphaFoldDB" id="A0A346NR60"/>
<organism evidence="8 9">
    <name type="scientific">Salinimonas sediminis</name>
    <dbReference type="NCBI Taxonomy" id="2303538"/>
    <lineage>
        <taxon>Bacteria</taxon>
        <taxon>Pseudomonadati</taxon>
        <taxon>Pseudomonadota</taxon>
        <taxon>Gammaproteobacteria</taxon>
        <taxon>Alteromonadales</taxon>
        <taxon>Alteromonadaceae</taxon>
        <taxon>Alteromonas/Salinimonas group</taxon>
        <taxon>Salinimonas</taxon>
    </lineage>
</organism>
<feature type="compositionally biased region" description="Gly residues" evidence="6">
    <location>
        <begin position="400"/>
        <end position="411"/>
    </location>
</feature>
<dbReference type="InterPro" id="IPR013507">
    <property type="entry name" value="DNA_mismatch_S5_2-like"/>
</dbReference>
<dbReference type="SUPFAM" id="SSF118116">
    <property type="entry name" value="DNA mismatch repair protein MutL"/>
    <property type="match status" value="1"/>
</dbReference>
<dbReference type="SUPFAM" id="SSF55874">
    <property type="entry name" value="ATPase domain of HSP90 chaperone/DNA topoisomerase II/histidine kinase"/>
    <property type="match status" value="1"/>
</dbReference>
<dbReference type="Proteomes" id="UP000262073">
    <property type="component" value="Chromosome"/>
</dbReference>
<dbReference type="GO" id="GO:0004519">
    <property type="term" value="F:endonuclease activity"/>
    <property type="evidence" value="ECO:0007669"/>
    <property type="project" value="UniProtKB-KW"/>
</dbReference>
<dbReference type="SUPFAM" id="SSF54211">
    <property type="entry name" value="Ribosomal protein S5 domain 2-like"/>
    <property type="match status" value="1"/>
</dbReference>
<dbReference type="InterPro" id="IPR014721">
    <property type="entry name" value="Ribsml_uS5_D2-typ_fold_subgr"/>
</dbReference>
<dbReference type="InterPro" id="IPR020667">
    <property type="entry name" value="DNA_mismatch_repair_MutL"/>
</dbReference>
<evidence type="ECO:0000256" key="5">
    <source>
        <dbReference type="HAMAP-Rule" id="MF_00149"/>
    </source>
</evidence>
<dbReference type="PROSITE" id="PS00058">
    <property type="entry name" value="DNA_MISMATCH_REPAIR_1"/>
    <property type="match status" value="1"/>
</dbReference>
<dbReference type="Pfam" id="PF01119">
    <property type="entry name" value="DNA_mis_repair"/>
    <property type="match status" value="1"/>
</dbReference>
<dbReference type="SMART" id="SM01340">
    <property type="entry name" value="DNA_mis_repair"/>
    <property type="match status" value="1"/>
</dbReference>
<dbReference type="OrthoDB" id="9763467at2"/>
<keyword evidence="9" id="KW-1185">Reference proteome</keyword>
<dbReference type="InterPro" id="IPR042121">
    <property type="entry name" value="MutL_C_regsub"/>
</dbReference>
<dbReference type="GO" id="GO:0006298">
    <property type="term" value="P:mismatch repair"/>
    <property type="evidence" value="ECO:0007669"/>
    <property type="project" value="UniProtKB-UniRule"/>
</dbReference>
<dbReference type="PANTHER" id="PTHR10073:SF12">
    <property type="entry name" value="DNA MISMATCH REPAIR PROTEIN MLH1"/>
    <property type="match status" value="1"/>
</dbReference>
<dbReference type="GO" id="GO:0016887">
    <property type="term" value="F:ATP hydrolysis activity"/>
    <property type="evidence" value="ECO:0007669"/>
    <property type="project" value="InterPro"/>
</dbReference>
<feature type="region of interest" description="Disordered" evidence="6">
    <location>
        <begin position="354"/>
        <end position="416"/>
    </location>
</feature>